<accession>A0A423VLF2</accession>
<dbReference type="Gene3D" id="3.30.710.10">
    <property type="entry name" value="Potassium Channel Kv1.1, Chain A"/>
    <property type="match status" value="1"/>
</dbReference>
<dbReference type="PROSITE" id="PS50097">
    <property type="entry name" value="BTB"/>
    <property type="match status" value="1"/>
</dbReference>
<evidence type="ECO:0000313" key="4">
    <source>
        <dbReference type="Proteomes" id="UP000284375"/>
    </source>
</evidence>
<proteinExistence type="predicted"/>
<gene>
    <name evidence="3" type="ORF">VSDG_06440</name>
</gene>
<comment type="caution">
    <text evidence="3">The sequence shown here is derived from an EMBL/GenBank/DDBJ whole genome shotgun (WGS) entry which is preliminary data.</text>
</comment>
<dbReference type="AlphaFoldDB" id="A0A423VLF2"/>
<dbReference type="InterPro" id="IPR011333">
    <property type="entry name" value="SKP1/BTB/POZ_sf"/>
</dbReference>
<feature type="region of interest" description="Disordered" evidence="1">
    <location>
        <begin position="1"/>
        <end position="20"/>
    </location>
</feature>
<organism evidence="3 4">
    <name type="scientific">Cytospora chrysosperma</name>
    <name type="common">Cytospora canker fungus</name>
    <name type="synonym">Sphaeria chrysosperma</name>
    <dbReference type="NCBI Taxonomy" id="252740"/>
    <lineage>
        <taxon>Eukaryota</taxon>
        <taxon>Fungi</taxon>
        <taxon>Dikarya</taxon>
        <taxon>Ascomycota</taxon>
        <taxon>Pezizomycotina</taxon>
        <taxon>Sordariomycetes</taxon>
        <taxon>Sordariomycetidae</taxon>
        <taxon>Diaporthales</taxon>
        <taxon>Cytosporaceae</taxon>
        <taxon>Cytospora</taxon>
    </lineage>
</organism>
<dbReference type="EMBL" id="LJZO01000041">
    <property type="protein sequence ID" value="ROV91774.1"/>
    <property type="molecule type" value="Genomic_DNA"/>
</dbReference>
<dbReference type="SUPFAM" id="SSF54695">
    <property type="entry name" value="POZ domain"/>
    <property type="match status" value="1"/>
</dbReference>
<dbReference type="OrthoDB" id="194443at2759"/>
<sequence>MSDQGDQKNEGSPSVDANSTKQSLSFEAQHLVTVMVEGKVFKAQKAVLVKDSLYFDRALNGPFREGQTQTIDLEDDVDANDFVFYVEVAYRSYFNEDFKLRKEHLGACFQERLRTVLNLWVLTDRFLNGRLRAIATEGLEWLLRVFDVRNWEFHYKSASTPHQDLLYWITLLQSGFKECLEFDTPLKDKFAEAAAAMPPQLFSELHDTLDPEFRSAVTKKFIKRFEDPKLRRPLVEDESLPAKRKKTN</sequence>
<evidence type="ECO:0000259" key="2">
    <source>
        <dbReference type="PROSITE" id="PS50097"/>
    </source>
</evidence>
<protein>
    <recommendedName>
        <fullName evidence="2">BTB domain-containing protein</fullName>
    </recommendedName>
</protein>
<dbReference type="Proteomes" id="UP000284375">
    <property type="component" value="Unassembled WGS sequence"/>
</dbReference>
<keyword evidence="4" id="KW-1185">Reference proteome</keyword>
<evidence type="ECO:0000313" key="3">
    <source>
        <dbReference type="EMBL" id="ROV91774.1"/>
    </source>
</evidence>
<dbReference type="Pfam" id="PF00651">
    <property type="entry name" value="BTB"/>
    <property type="match status" value="1"/>
</dbReference>
<name>A0A423VLF2_CYTCH</name>
<feature type="domain" description="BTB" evidence="2">
    <location>
        <begin position="30"/>
        <end position="90"/>
    </location>
</feature>
<reference evidence="3 4" key="1">
    <citation type="submission" date="2015-09" db="EMBL/GenBank/DDBJ databases">
        <title>Host preference determinants of Valsa canker pathogens revealed by comparative genomics.</title>
        <authorList>
            <person name="Yin Z."/>
            <person name="Huang L."/>
        </authorList>
    </citation>
    <scope>NUCLEOTIDE SEQUENCE [LARGE SCALE GENOMIC DNA]</scope>
    <source>
        <strain evidence="3 4">YSFL</strain>
    </source>
</reference>
<dbReference type="InterPro" id="IPR000210">
    <property type="entry name" value="BTB/POZ_dom"/>
</dbReference>
<evidence type="ECO:0000256" key="1">
    <source>
        <dbReference type="SAM" id="MobiDB-lite"/>
    </source>
</evidence>
<dbReference type="CDD" id="cd18186">
    <property type="entry name" value="BTB_POZ_ZBTB_KLHL-like"/>
    <property type="match status" value="1"/>
</dbReference>
<feature type="compositionally biased region" description="Polar residues" evidence="1">
    <location>
        <begin position="10"/>
        <end position="20"/>
    </location>
</feature>